<evidence type="ECO:0000256" key="3">
    <source>
        <dbReference type="ARBA" id="ARBA00023136"/>
    </source>
</evidence>
<dbReference type="EMBL" id="CCKQ01016384">
    <property type="protein sequence ID" value="CDW88258.1"/>
    <property type="molecule type" value="Genomic_DNA"/>
</dbReference>
<dbReference type="PROSITE" id="PS50920">
    <property type="entry name" value="SOLCAR"/>
    <property type="match status" value="1"/>
</dbReference>
<dbReference type="SUPFAM" id="SSF103506">
    <property type="entry name" value="Mitochondrial carrier"/>
    <property type="match status" value="1"/>
</dbReference>
<dbReference type="GO" id="GO:0016020">
    <property type="term" value="C:membrane"/>
    <property type="evidence" value="ECO:0007669"/>
    <property type="project" value="UniProtKB-SubCell"/>
</dbReference>
<evidence type="ECO:0000256" key="4">
    <source>
        <dbReference type="PROSITE-ProRule" id="PRU00282"/>
    </source>
</evidence>
<feature type="repeat" description="Solcar" evidence="4">
    <location>
        <begin position="68"/>
        <end position="157"/>
    </location>
</feature>
<evidence type="ECO:0000256" key="7">
    <source>
        <dbReference type="SAM" id="Phobius"/>
    </source>
</evidence>
<evidence type="ECO:0000313" key="8">
    <source>
        <dbReference type="EMBL" id="CDW88258.1"/>
    </source>
</evidence>
<dbReference type="Proteomes" id="UP000039865">
    <property type="component" value="Unassembled WGS sequence"/>
</dbReference>
<feature type="transmembrane region" description="Helical" evidence="7">
    <location>
        <begin position="73"/>
        <end position="91"/>
    </location>
</feature>
<evidence type="ECO:0000256" key="2">
    <source>
        <dbReference type="ARBA" id="ARBA00022692"/>
    </source>
</evidence>
<feature type="transmembrane region" description="Helical" evidence="7">
    <location>
        <begin position="15"/>
        <end position="33"/>
    </location>
</feature>
<keyword evidence="2 4" id="KW-0812">Transmembrane</keyword>
<gene>
    <name evidence="8" type="primary">Contig7173.g7678</name>
    <name evidence="8" type="ORF">STYLEM_17376</name>
</gene>
<evidence type="ECO:0000256" key="1">
    <source>
        <dbReference type="ARBA" id="ARBA00004141"/>
    </source>
</evidence>
<dbReference type="InParanoid" id="A0A078B420"/>
<feature type="transmembrane region" description="Helical" evidence="7">
    <location>
        <begin position="133"/>
        <end position="158"/>
    </location>
</feature>
<comment type="subcellular location">
    <subcellularLocation>
        <location evidence="1">Membrane</location>
        <topology evidence="1">Multi-pass membrane protein</topology>
    </subcellularLocation>
</comment>
<dbReference type="Pfam" id="PF00153">
    <property type="entry name" value="Mito_carr"/>
    <property type="match status" value="1"/>
</dbReference>
<keyword evidence="3 4" id="KW-0472">Membrane</keyword>
<evidence type="ECO:0000256" key="6">
    <source>
        <dbReference type="SAM" id="Coils"/>
    </source>
</evidence>
<evidence type="ECO:0008006" key="10">
    <source>
        <dbReference type="Google" id="ProtNLM"/>
    </source>
</evidence>
<organism evidence="8 9">
    <name type="scientific">Stylonychia lemnae</name>
    <name type="common">Ciliate</name>
    <dbReference type="NCBI Taxonomy" id="5949"/>
    <lineage>
        <taxon>Eukaryota</taxon>
        <taxon>Sar</taxon>
        <taxon>Alveolata</taxon>
        <taxon>Ciliophora</taxon>
        <taxon>Intramacronucleata</taxon>
        <taxon>Spirotrichea</taxon>
        <taxon>Stichotrichia</taxon>
        <taxon>Sporadotrichida</taxon>
        <taxon>Oxytrichidae</taxon>
        <taxon>Stylonychinae</taxon>
        <taxon>Stylonychia</taxon>
    </lineage>
</organism>
<keyword evidence="6" id="KW-0175">Coiled coil</keyword>
<accession>A0A078B420</accession>
<evidence type="ECO:0000313" key="9">
    <source>
        <dbReference type="Proteomes" id="UP000039865"/>
    </source>
</evidence>
<reference evidence="8 9" key="1">
    <citation type="submission" date="2014-06" db="EMBL/GenBank/DDBJ databases">
        <authorList>
            <person name="Swart Estienne"/>
        </authorList>
    </citation>
    <scope>NUCLEOTIDE SEQUENCE [LARGE SCALE GENOMIC DNA]</scope>
    <source>
        <strain evidence="8 9">130c</strain>
    </source>
</reference>
<evidence type="ECO:0000256" key="5">
    <source>
        <dbReference type="RuleBase" id="RU000488"/>
    </source>
</evidence>
<keyword evidence="7" id="KW-1133">Transmembrane helix</keyword>
<name>A0A078B420_STYLE</name>
<protein>
    <recommendedName>
        <fullName evidence="10">Mitochondrial carrier protein</fullName>
    </recommendedName>
</protein>
<sequence>MTHVIIQHLRSKPGYISSIGFFTCVMGFNFYYAPKIENPQTRYACAGVSATLFQEILMHSIDTLNMKAKALDAFFSSIIAELVSLVFYYPFDLIKTRIGTLDAFMKIYNEKQYQEYGKFLQSSLKFTNFFKGMFLYSLTYATYVAFSFSLFESFLLSIENFREELRLKKLQDKIKNLKDQNQTLDEEYLIKLKEEYGIIEGKKSIEHSRVDIVLASFTSGCIAGLITNPIEYLAVKKQIDENFSIKKAFQRKGIVYDMLVRGNLLRCTYNGLSSITFFLFFQELCLPMNVDITMYDE</sequence>
<proteinExistence type="inferred from homology"/>
<keyword evidence="5" id="KW-0813">Transport</keyword>
<keyword evidence="9" id="KW-1185">Reference proteome</keyword>
<comment type="similarity">
    <text evidence="5">Belongs to the mitochondrial carrier (TC 2.A.29) family.</text>
</comment>
<dbReference type="InterPro" id="IPR018108">
    <property type="entry name" value="MCP_transmembrane"/>
</dbReference>
<dbReference type="AlphaFoldDB" id="A0A078B420"/>
<feature type="coiled-coil region" evidence="6">
    <location>
        <begin position="160"/>
        <end position="194"/>
    </location>
</feature>
<dbReference type="Gene3D" id="1.50.40.10">
    <property type="entry name" value="Mitochondrial carrier domain"/>
    <property type="match status" value="1"/>
</dbReference>
<dbReference type="InterPro" id="IPR023395">
    <property type="entry name" value="MCP_dom_sf"/>
</dbReference>
<dbReference type="OrthoDB" id="1924968at2759"/>